<proteinExistence type="predicted"/>
<dbReference type="AlphaFoldDB" id="A0A9K3L2P3"/>
<sequence length="324" mass="37163">MYCFLRSMSHPESRRRPRPIALQCSSTTKIALVAALFLSTQIASGFFVHHPSQKNVVTLAGRPIQNTWKTSLSKVGKSSTCFETRLHFANSTSELALSLSETAHTTSRRPSPKENLSAATTDRKSFKVYCDMDGVLVDFEKGVYNLLQTGTSNIDKPTMWKNIARIPHWFEKLEWKKDGRRLWQAIKHLQPDILTGVPNIQTSCVDKYNWCKRELQLQDAHHVDMAADGRICAHESINGNKPRDDTANVITCWSTNKYRECKRGSVLIDDRIDLKDSWEAAGGIFIHHIDTESTLHKLREHGILPEELEGEEWYWEGSWRLWRI</sequence>
<keyword evidence="2" id="KW-1185">Reference proteome</keyword>
<gene>
    <name evidence="1" type="ORF">IV203_002921</name>
</gene>
<organism evidence="1 2">
    <name type="scientific">Nitzschia inconspicua</name>
    <dbReference type="NCBI Taxonomy" id="303405"/>
    <lineage>
        <taxon>Eukaryota</taxon>
        <taxon>Sar</taxon>
        <taxon>Stramenopiles</taxon>
        <taxon>Ochrophyta</taxon>
        <taxon>Bacillariophyta</taxon>
        <taxon>Bacillariophyceae</taxon>
        <taxon>Bacillariophycidae</taxon>
        <taxon>Bacillariales</taxon>
        <taxon>Bacillariaceae</taxon>
        <taxon>Nitzschia</taxon>
    </lineage>
</organism>
<reference evidence="1" key="2">
    <citation type="submission" date="2021-04" db="EMBL/GenBank/DDBJ databases">
        <authorList>
            <person name="Podell S."/>
        </authorList>
    </citation>
    <scope>NUCLEOTIDE SEQUENCE</scope>
    <source>
        <strain evidence="1">Hildebrandi</strain>
    </source>
</reference>
<dbReference type="OrthoDB" id="2274644at2759"/>
<protein>
    <submittedName>
        <fullName evidence="1">Uncharacterized protein</fullName>
    </submittedName>
</protein>
<evidence type="ECO:0000313" key="1">
    <source>
        <dbReference type="EMBL" id="KAG7353566.1"/>
    </source>
</evidence>
<reference evidence="1" key="1">
    <citation type="journal article" date="2021" name="Sci. Rep.">
        <title>Diploid genomic architecture of Nitzschia inconspicua, an elite biomass production diatom.</title>
        <authorList>
            <person name="Oliver A."/>
            <person name="Podell S."/>
            <person name="Pinowska A."/>
            <person name="Traller J.C."/>
            <person name="Smith S.R."/>
            <person name="McClure R."/>
            <person name="Beliaev A."/>
            <person name="Bohutskyi P."/>
            <person name="Hill E.A."/>
            <person name="Rabines A."/>
            <person name="Zheng H."/>
            <person name="Allen L.Z."/>
            <person name="Kuo A."/>
            <person name="Grigoriev I.V."/>
            <person name="Allen A.E."/>
            <person name="Hazlebeck D."/>
            <person name="Allen E.E."/>
        </authorList>
    </citation>
    <scope>NUCLEOTIDE SEQUENCE</scope>
    <source>
        <strain evidence="1">Hildebrandi</strain>
    </source>
</reference>
<accession>A0A9K3L2P3</accession>
<dbReference type="EMBL" id="JAGRRH010000016">
    <property type="protein sequence ID" value="KAG7353566.1"/>
    <property type="molecule type" value="Genomic_DNA"/>
</dbReference>
<name>A0A9K3L2P3_9STRA</name>
<dbReference type="Proteomes" id="UP000693970">
    <property type="component" value="Unassembled WGS sequence"/>
</dbReference>
<comment type="caution">
    <text evidence="1">The sequence shown here is derived from an EMBL/GenBank/DDBJ whole genome shotgun (WGS) entry which is preliminary data.</text>
</comment>
<evidence type="ECO:0000313" key="2">
    <source>
        <dbReference type="Proteomes" id="UP000693970"/>
    </source>
</evidence>